<evidence type="ECO:0000313" key="2">
    <source>
        <dbReference type="Proteomes" id="UP000325375"/>
    </source>
</evidence>
<evidence type="ECO:0000313" key="1">
    <source>
        <dbReference type="EMBL" id="VVN93844.1"/>
    </source>
</evidence>
<name>A0A5E7C049_PSEFL</name>
<organism evidence="1 2">
    <name type="scientific">Pseudomonas fluorescens</name>
    <dbReference type="NCBI Taxonomy" id="294"/>
    <lineage>
        <taxon>Bacteria</taxon>
        <taxon>Pseudomonadati</taxon>
        <taxon>Pseudomonadota</taxon>
        <taxon>Gammaproteobacteria</taxon>
        <taxon>Pseudomonadales</taxon>
        <taxon>Pseudomonadaceae</taxon>
        <taxon>Pseudomonas</taxon>
    </lineage>
</organism>
<proteinExistence type="predicted"/>
<dbReference type="EMBL" id="CABVHX010000007">
    <property type="protein sequence ID" value="VVN93844.1"/>
    <property type="molecule type" value="Genomic_DNA"/>
</dbReference>
<gene>
    <name evidence="1" type="ORF">PS718_02110</name>
</gene>
<protein>
    <submittedName>
        <fullName evidence="1">Uncharacterized protein</fullName>
    </submittedName>
</protein>
<dbReference type="Proteomes" id="UP000325375">
    <property type="component" value="Unassembled WGS sequence"/>
</dbReference>
<dbReference type="AlphaFoldDB" id="A0A5E7C049"/>
<reference evidence="1 2" key="1">
    <citation type="submission" date="2019-09" db="EMBL/GenBank/DDBJ databases">
        <authorList>
            <person name="Chandra G."/>
            <person name="Truman W A."/>
        </authorList>
    </citation>
    <scope>NUCLEOTIDE SEQUENCE [LARGE SCALE GENOMIC DNA]</scope>
    <source>
        <strain evidence="1">PS718</strain>
    </source>
</reference>
<sequence length="41" mass="4657">MNGCGRCYRLSRFKPANYRFEPLPMGAEYGATTDNNKKDSP</sequence>
<accession>A0A5E7C049</accession>